<dbReference type="EMBL" id="MN010758">
    <property type="protein sequence ID" value="QDH85100.1"/>
    <property type="molecule type" value="Genomic_DNA"/>
</dbReference>
<dbReference type="Proteomes" id="UP000318136">
    <property type="component" value="Segment"/>
</dbReference>
<dbReference type="GeneID" id="63911669"/>
<keyword evidence="2" id="KW-1185">Reference proteome</keyword>
<evidence type="ECO:0000313" key="1">
    <source>
        <dbReference type="EMBL" id="QDH85100.1"/>
    </source>
</evidence>
<reference evidence="1 2" key="1">
    <citation type="submission" date="2019-05" db="EMBL/GenBank/DDBJ databases">
        <authorList>
            <person name="Bordelon H.A."/>
            <person name="Brister E.M."/>
            <person name="Bryans A.M."/>
            <person name="Calk A.E."/>
            <person name="Capers C."/>
            <person name="Corrent J.M."/>
            <person name="Delphin C.N."/>
            <person name="Erbelding G.W."/>
            <person name="Gottschalck B.A."/>
            <person name="Hale B.T."/>
            <person name="Jones N.T."/>
            <person name="Mire A.R."/>
            <person name="Perkins A.R."/>
            <person name="Quackenbush R.D."/>
            <person name="Rogers C.S."/>
            <person name="Stewart N.C."/>
            <person name="Threeton H.N."/>
            <person name="Wiggins Z.F."/>
            <person name="Hancock A.M."/>
            <person name="Gissendanner C.R."/>
            <person name="Findley A.M."/>
            <person name="Wills S.J."/>
            <person name="Clifford K.A."/>
            <person name="Elmore F.L."/>
            <person name="Knight M.S."/>
            <person name="Le K."/>
            <person name="Lobaina D."/>
            <person name="Nougues D."/>
            <person name="Salama A."/>
            <person name="Stoeber S.D."/>
            <person name="Sweeney K.J."/>
            <person name="Truong T.G."/>
            <person name="Alvaro L.E."/>
            <person name="Isern S."/>
            <person name="Michael S.F."/>
            <person name="Monti D.L."/>
            <person name="Garlena R.A."/>
            <person name="Russell D.A."/>
            <person name="Pope W.H."/>
            <person name="Jacobs-Sera D."/>
            <person name="Hatfull G.F."/>
        </authorList>
    </citation>
    <scope>NUCLEOTIDE SEQUENCE [LARGE SCALE GENOMIC DNA]</scope>
</reference>
<sequence>MKTWTGQYLMEGHTVGRGARDGNTSTFRLGVIERLIEDKGKVRVHWLYERRTKWVGERPDREAVEYAHEVDSHGTCDVHSLFHVQLAGLDPALKGRLMQHAIKYSVALAGDEPAGARSEGTA</sequence>
<name>A0A514CX70_9CAUD</name>
<proteinExistence type="predicted"/>
<evidence type="ECO:0000313" key="2">
    <source>
        <dbReference type="Proteomes" id="UP000318136"/>
    </source>
</evidence>
<accession>A0A514CX70</accession>
<gene>
    <name evidence="1" type="primary">63</name>
    <name evidence="1" type="ORF">SEA_DARDANUS_63</name>
</gene>
<dbReference type="RefSeq" id="YP_010050931.1">
    <property type="nucleotide sequence ID" value="NC_054435.1"/>
</dbReference>
<organism evidence="1 2">
    <name type="scientific">Gordonia phage Dardanus</name>
    <dbReference type="NCBI Taxonomy" id="2588489"/>
    <lineage>
        <taxon>Viruses</taxon>
        <taxon>Duplodnaviria</taxon>
        <taxon>Heunggongvirae</taxon>
        <taxon>Uroviricota</taxon>
        <taxon>Caudoviricetes</taxon>
        <taxon>Ruthgordonvirinae</taxon>
        <taxon>Dardanusvirus</taxon>
        <taxon>Dardanusvirus dardanus</taxon>
    </lineage>
</organism>
<protein>
    <submittedName>
        <fullName evidence="1">Uncharacterized protein</fullName>
    </submittedName>
</protein>
<dbReference type="KEGG" id="vg:63911669"/>